<accession>A0A2T7GAB5</accession>
<dbReference type="GO" id="GO:0016813">
    <property type="term" value="F:hydrolase activity, acting on carbon-nitrogen (but not peptide) bonds, in linear amidines"/>
    <property type="evidence" value="ECO:0007669"/>
    <property type="project" value="UniProtKB-ARBA"/>
</dbReference>
<proteinExistence type="inferred from homology"/>
<dbReference type="SUPFAM" id="SSF52768">
    <property type="entry name" value="Arginase/deacetylase"/>
    <property type="match status" value="1"/>
</dbReference>
<dbReference type="InterPro" id="IPR023696">
    <property type="entry name" value="Ureohydrolase_dom_sf"/>
</dbReference>
<evidence type="ECO:0000313" key="3">
    <source>
        <dbReference type="Proteomes" id="UP000244446"/>
    </source>
</evidence>
<dbReference type="PROSITE" id="PS51409">
    <property type="entry name" value="ARGINASE_2"/>
    <property type="match status" value="1"/>
</dbReference>
<sequence>MAGRNGGHAAGHRSGAGPAEAFREDLGGLSGLNEAVFLVGYRDEDEARGRGSKLPEAFEPQLTAWTLEEIVDKGFGPSGTLLAERLSEVSRPFHLHLDLDVLDESVFPATMYQLPRGMLWAELAAFLAPVVAHPKLASVSVGCYDPDMDEGEALAPAIAANLGRIFG</sequence>
<dbReference type="AlphaFoldDB" id="A0A2T7GAB5"/>
<dbReference type="OrthoDB" id="9788689at2"/>
<evidence type="ECO:0008006" key="4">
    <source>
        <dbReference type="Google" id="ProtNLM"/>
    </source>
</evidence>
<comment type="caution">
    <text evidence="2">The sequence shown here is derived from an EMBL/GenBank/DDBJ whole genome shotgun (WGS) entry which is preliminary data.</text>
</comment>
<comment type="similarity">
    <text evidence="1">Belongs to the arginase family.</text>
</comment>
<name>A0A2T7GAB5_9RHOB</name>
<gene>
    <name evidence="2" type="ORF">DC366_04480</name>
</gene>
<dbReference type="InterPro" id="IPR006035">
    <property type="entry name" value="Ureohydrolase"/>
</dbReference>
<dbReference type="Gene3D" id="3.40.800.10">
    <property type="entry name" value="Ureohydrolase domain"/>
    <property type="match status" value="1"/>
</dbReference>
<dbReference type="Pfam" id="PF00491">
    <property type="entry name" value="Arginase"/>
    <property type="match status" value="1"/>
</dbReference>
<organism evidence="2 3">
    <name type="scientific">Pelagivirga sediminicola</name>
    <dbReference type="NCBI Taxonomy" id="2170575"/>
    <lineage>
        <taxon>Bacteria</taxon>
        <taxon>Pseudomonadati</taxon>
        <taxon>Pseudomonadota</taxon>
        <taxon>Alphaproteobacteria</taxon>
        <taxon>Rhodobacterales</taxon>
        <taxon>Paracoccaceae</taxon>
        <taxon>Pelagivirga</taxon>
    </lineage>
</organism>
<protein>
    <recommendedName>
        <fullName evidence="4">Arginase</fullName>
    </recommendedName>
</protein>
<evidence type="ECO:0000313" key="2">
    <source>
        <dbReference type="EMBL" id="PVA11367.1"/>
    </source>
</evidence>
<evidence type="ECO:0000256" key="1">
    <source>
        <dbReference type="PROSITE-ProRule" id="PRU00742"/>
    </source>
</evidence>
<keyword evidence="3" id="KW-1185">Reference proteome</keyword>
<dbReference type="RefSeq" id="WP_108691340.1">
    <property type="nucleotide sequence ID" value="NZ_QCYH01000002.1"/>
</dbReference>
<dbReference type="Proteomes" id="UP000244446">
    <property type="component" value="Unassembled WGS sequence"/>
</dbReference>
<reference evidence="2 3" key="1">
    <citation type="submission" date="2018-04" db="EMBL/GenBank/DDBJ databases">
        <title>Pelagivirga bohaiensis gen. nov., sp. nov., a bacterium isolated from the Bohai Sea.</title>
        <authorList>
            <person name="Ji X."/>
        </authorList>
    </citation>
    <scope>NUCLEOTIDE SEQUENCE [LARGE SCALE GENOMIC DNA]</scope>
    <source>
        <strain evidence="2 3">BH-SD19</strain>
    </source>
</reference>
<dbReference type="GO" id="GO:0046872">
    <property type="term" value="F:metal ion binding"/>
    <property type="evidence" value="ECO:0007669"/>
    <property type="project" value="InterPro"/>
</dbReference>
<dbReference type="EMBL" id="QCYH01000002">
    <property type="protein sequence ID" value="PVA11367.1"/>
    <property type="molecule type" value="Genomic_DNA"/>
</dbReference>